<sequence>MMCYDSGMQKNNEKGSALTLVIAGTFSFFAVLAVVLWYFFSYAPEQRRLEGVQAIEAVREQEQAGKEDIGTPLAGTVKICTKQEGEIIVRYYLNGPRVRVAELTTTLSRVSIWDGELLARYDANGSKKWFKVPDAEVAAFHELVAALKADASFTCEERTFDALHFKRIDDPLALEK</sequence>
<dbReference type="STRING" id="1798492.A3C89_04310"/>
<keyword evidence="1" id="KW-0472">Membrane</keyword>
<evidence type="ECO:0000313" key="2">
    <source>
        <dbReference type="EMBL" id="OGG59491.1"/>
    </source>
</evidence>
<keyword evidence="1" id="KW-1133">Transmembrane helix</keyword>
<gene>
    <name evidence="2" type="ORF">A3C89_04310</name>
</gene>
<dbReference type="AlphaFoldDB" id="A0A1F6DDL5"/>
<reference evidence="2 3" key="1">
    <citation type="journal article" date="2016" name="Nat. Commun.">
        <title>Thousands of microbial genomes shed light on interconnected biogeochemical processes in an aquifer system.</title>
        <authorList>
            <person name="Anantharaman K."/>
            <person name="Brown C.T."/>
            <person name="Hug L.A."/>
            <person name="Sharon I."/>
            <person name="Castelle C.J."/>
            <person name="Probst A.J."/>
            <person name="Thomas B.C."/>
            <person name="Singh A."/>
            <person name="Wilkins M.J."/>
            <person name="Karaoz U."/>
            <person name="Brodie E.L."/>
            <person name="Williams K.H."/>
            <person name="Hubbard S.S."/>
            <person name="Banfield J.F."/>
        </authorList>
    </citation>
    <scope>NUCLEOTIDE SEQUENCE [LARGE SCALE GENOMIC DNA]</scope>
</reference>
<feature type="transmembrane region" description="Helical" evidence="1">
    <location>
        <begin position="20"/>
        <end position="40"/>
    </location>
</feature>
<protein>
    <submittedName>
        <fullName evidence="2">Uncharacterized protein</fullName>
    </submittedName>
</protein>
<name>A0A1F6DDL5_9BACT</name>
<organism evidence="2 3">
    <name type="scientific">Candidatus Kaiserbacteria bacterium RIFCSPHIGHO2_02_FULL_50_50</name>
    <dbReference type="NCBI Taxonomy" id="1798492"/>
    <lineage>
        <taxon>Bacteria</taxon>
        <taxon>Candidatus Kaiseribacteriota</taxon>
    </lineage>
</organism>
<evidence type="ECO:0000313" key="3">
    <source>
        <dbReference type="Proteomes" id="UP000178794"/>
    </source>
</evidence>
<accession>A0A1F6DDL5</accession>
<comment type="caution">
    <text evidence="2">The sequence shown here is derived from an EMBL/GenBank/DDBJ whole genome shotgun (WGS) entry which is preliminary data.</text>
</comment>
<dbReference type="Proteomes" id="UP000178794">
    <property type="component" value="Unassembled WGS sequence"/>
</dbReference>
<keyword evidence="1" id="KW-0812">Transmembrane</keyword>
<proteinExistence type="predicted"/>
<dbReference type="EMBL" id="MFLF01000015">
    <property type="protein sequence ID" value="OGG59491.1"/>
    <property type="molecule type" value="Genomic_DNA"/>
</dbReference>
<evidence type="ECO:0000256" key="1">
    <source>
        <dbReference type="SAM" id="Phobius"/>
    </source>
</evidence>